<dbReference type="RefSeq" id="WP_111597799.1">
    <property type="nucleotide sequence ID" value="NZ_QLLL01000004.1"/>
</dbReference>
<dbReference type="PROSITE" id="PS51257">
    <property type="entry name" value="PROKAR_LIPOPROTEIN"/>
    <property type="match status" value="1"/>
</dbReference>
<accession>A0A327QKX7</accession>
<comment type="caution">
    <text evidence="1">The sequence shown here is derived from an EMBL/GenBank/DDBJ whole genome shotgun (WGS) entry which is preliminary data.</text>
</comment>
<dbReference type="EMBL" id="QLLL01000004">
    <property type="protein sequence ID" value="RAJ05189.1"/>
    <property type="molecule type" value="Genomic_DNA"/>
</dbReference>
<dbReference type="Proteomes" id="UP000249547">
    <property type="component" value="Unassembled WGS sequence"/>
</dbReference>
<organism evidence="1 2">
    <name type="scientific">Chitinophaga skermanii</name>
    <dbReference type="NCBI Taxonomy" id="331697"/>
    <lineage>
        <taxon>Bacteria</taxon>
        <taxon>Pseudomonadati</taxon>
        <taxon>Bacteroidota</taxon>
        <taxon>Chitinophagia</taxon>
        <taxon>Chitinophagales</taxon>
        <taxon>Chitinophagaceae</taxon>
        <taxon>Chitinophaga</taxon>
    </lineage>
</organism>
<dbReference type="OrthoDB" id="960317at2"/>
<protein>
    <submittedName>
        <fullName evidence="1">Uncharacterized protein</fullName>
    </submittedName>
</protein>
<name>A0A327QKX7_9BACT</name>
<proteinExistence type="predicted"/>
<keyword evidence="2" id="KW-1185">Reference proteome</keyword>
<reference evidence="1 2" key="1">
    <citation type="submission" date="2018-06" db="EMBL/GenBank/DDBJ databases">
        <title>Genomic Encyclopedia of Archaeal and Bacterial Type Strains, Phase II (KMG-II): from individual species to whole genera.</title>
        <authorList>
            <person name="Goeker M."/>
        </authorList>
    </citation>
    <scope>NUCLEOTIDE SEQUENCE [LARGE SCALE GENOMIC DNA]</scope>
    <source>
        <strain evidence="1 2">DSM 23857</strain>
    </source>
</reference>
<dbReference type="AlphaFoldDB" id="A0A327QKX7"/>
<evidence type="ECO:0000313" key="1">
    <source>
        <dbReference type="EMBL" id="RAJ05189.1"/>
    </source>
</evidence>
<evidence type="ECO:0000313" key="2">
    <source>
        <dbReference type="Proteomes" id="UP000249547"/>
    </source>
</evidence>
<sequence>MKQQWKYFVAATALLGAVACSKDEKVAPVKPSVGISFQATSQNVDLNTNDLSFNIVVPVVADMTKAELEARFKLKLVDSASNSVDTTLTLNSTTVTENPLTVTVNVTAKQSLAVIKRTVFARFDESMQPMTIGTNSEMAIRIAPFAPAATWFKNEPYYAPNTYYFNTSTQKYATLAGHYSVLDSTDATVIGFVNNYVAESGVAFFNMVRIYTEEMGGGSVSAKTARINVPKALRLIPSSAGARSGVVEVIKQDVVVTRKDGTTFKIGISGSGTFSLDTKLIELTMNFDDTAIGGAAVNKYDYKISVDKIQ</sequence>
<gene>
    <name evidence="1" type="ORF">LX64_02343</name>
</gene>